<dbReference type="SUPFAM" id="SSF54427">
    <property type="entry name" value="NTF2-like"/>
    <property type="match status" value="1"/>
</dbReference>
<name>B0C7V7_ACAM1</name>
<dbReference type="KEGG" id="amr:AM1_1470"/>
<protein>
    <recommendedName>
        <fullName evidence="3">Phosphoribosyl-AMP cyclohydrolase</fullName>
    </recommendedName>
</protein>
<dbReference type="SMR" id="B0C7V7"/>
<keyword evidence="2" id="KW-1185">Reference proteome</keyword>
<dbReference type="Proteomes" id="UP000000268">
    <property type="component" value="Chromosome"/>
</dbReference>
<evidence type="ECO:0008006" key="3">
    <source>
        <dbReference type="Google" id="ProtNLM"/>
    </source>
</evidence>
<dbReference type="eggNOG" id="COG4337">
    <property type="taxonomic scope" value="Bacteria"/>
</dbReference>
<dbReference type="OrthoDB" id="9807600at2"/>
<dbReference type="STRING" id="329726.AM1_1470"/>
<dbReference type="InterPro" id="IPR032710">
    <property type="entry name" value="NTF2-like_dom_sf"/>
</dbReference>
<sequence>MPFQFNAWVAFALGGVLGSLLTSYTHQVSFTPPTPASPITQEEILQAQKEWGDAIVRIGKAHGNNAAYQILAENIVDALYAYDEGPILFKPTKAAKKQFRPTEAEAISYFVTGIVPEDQGFALQPWSKVRFENSKIAIDSDSAVAIGNYYFTNARTGQDLKVEYTFGYQKANSGKLLINLHHSSLPYKPSP</sequence>
<evidence type="ECO:0000313" key="1">
    <source>
        <dbReference type="EMBL" id="ABW26498.1"/>
    </source>
</evidence>
<reference evidence="1 2" key="1">
    <citation type="journal article" date="2008" name="Proc. Natl. Acad. Sci. U.S.A.">
        <title>Niche adaptation and genome expansion in the chlorophyll d-producing cyanobacterium Acaryochloris marina.</title>
        <authorList>
            <person name="Swingley W.D."/>
            <person name="Chen M."/>
            <person name="Cheung P.C."/>
            <person name="Conrad A.L."/>
            <person name="Dejesa L.C."/>
            <person name="Hao J."/>
            <person name="Honchak B.M."/>
            <person name="Karbach L.E."/>
            <person name="Kurdoglu A."/>
            <person name="Lahiri S."/>
            <person name="Mastrian S.D."/>
            <person name="Miyashita H."/>
            <person name="Page L."/>
            <person name="Ramakrishna P."/>
            <person name="Satoh S."/>
            <person name="Sattley W.M."/>
            <person name="Shimada Y."/>
            <person name="Taylor H.L."/>
            <person name="Tomo T."/>
            <person name="Tsuchiya T."/>
            <person name="Wang Z.T."/>
            <person name="Raymond J."/>
            <person name="Mimuro M."/>
            <person name="Blankenship R.E."/>
            <person name="Touchman J.W."/>
        </authorList>
    </citation>
    <scope>NUCLEOTIDE SEQUENCE [LARGE SCALE GENOMIC DNA]</scope>
    <source>
        <strain evidence="2">MBIC 11017</strain>
    </source>
</reference>
<proteinExistence type="predicted"/>
<accession>B0C7V7</accession>
<dbReference type="HOGENOM" id="CLU_100902_1_0_3"/>
<dbReference type="EMBL" id="CP000828">
    <property type="protein sequence ID" value="ABW26498.1"/>
    <property type="molecule type" value="Genomic_DNA"/>
</dbReference>
<dbReference type="RefSeq" id="WP_012162027.1">
    <property type="nucleotide sequence ID" value="NC_009925.1"/>
</dbReference>
<organism evidence="1 2">
    <name type="scientific">Acaryochloris marina (strain MBIC 11017)</name>
    <dbReference type="NCBI Taxonomy" id="329726"/>
    <lineage>
        <taxon>Bacteria</taxon>
        <taxon>Bacillati</taxon>
        <taxon>Cyanobacteriota</taxon>
        <taxon>Cyanophyceae</taxon>
        <taxon>Acaryochloridales</taxon>
        <taxon>Acaryochloridaceae</taxon>
        <taxon>Acaryochloris</taxon>
    </lineage>
</organism>
<evidence type="ECO:0000313" key="2">
    <source>
        <dbReference type="Proteomes" id="UP000000268"/>
    </source>
</evidence>
<dbReference type="Gene3D" id="3.10.450.50">
    <property type="match status" value="1"/>
</dbReference>
<dbReference type="AlphaFoldDB" id="B0C7V7"/>
<gene>
    <name evidence="1" type="ordered locus">AM1_1470</name>
</gene>